<dbReference type="KEGG" id="pmet:G4Y79_23925"/>
<dbReference type="EMBL" id="CP062983">
    <property type="protein sequence ID" value="QPC82695.1"/>
    <property type="molecule type" value="Genomic_DNA"/>
</dbReference>
<gene>
    <name evidence="3" type="ORF">G4Y79_23925</name>
</gene>
<dbReference type="InterPro" id="IPR037217">
    <property type="entry name" value="Trp/Indoleamine_2_3_dOase-like"/>
</dbReference>
<evidence type="ECO:0000313" key="3">
    <source>
        <dbReference type="EMBL" id="QPC82695.1"/>
    </source>
</evidence>
<evidence type="ECO:0000256" key="2">
    <source>
        <dbReference type="ARBA" id="ARBA00023004"/>
    </source>
</evidence>
<dbReference type="Proteomes" id="UP000594468">
    <property type="component" value="Chromosome"/>
</dbReference>
<keyword evidence="4" id="KW-1185">Reference proteome</keyword>
<evidence type="ECO:0008006" key="5">
    <source>
        <dbReference type="Google" id="ProtNLM"/>
    </source>
</evidence>
<keyword evidence="1" id="KW-0479">Metal-binding</keyword>
<sequence length="383" mass="42944">MTQMIQPHWQPDAETGFLISPAPLADLRASSLYGTKALPSAIADALENAAQTLPAWITAGTARTELEQLPTWEPQYDWAPEDGLTLERLFGLYGYCASAYVYGHETPSKHLPASIAVPWVIIAEAVGRPPMLSYTAQVLNNWRLIDARGGMLPDNLDVHFRLTNLDDERWFFVVHAAIEAHGGALLSALQQAAEGALQEEERMMLLAFRQMQRALVDITTLFHRMPEHCEPGIYYEQLRPYLFSFTDVVYEGVPKLSGPQSYRGGSGAQSSIIPAALAGLGILHEDNSLTSHLNTMRDYMPVPHQQFIQTMAQSRVRAMAAESLALRDEYNNTLRRLMTFRRAHLYYARTYIFARSTNPIGTGGTDFMQFLSQLIDETEQHLL</sequence>
<name>A0A7S8IDK2_9CHLR</name>
<dbReference type="InterPro" id="IPR000898">
    <property type="entry name" value="Indolamine_dOase"/>
</dbReference>
<accession>A0A7S8IDK2</accession>
<evidence type="ECO:0000313" key="4">
    <source>
        <dbReference type="Proteomes" id="UP000594468"/>
    </source>
</evidence>
<protein>
    <recommendedName>
        <fullName evidence="5">Indoleamine 2,3-dioxygenase</fullName>
    </recommendedName>
</protein>
<dbReference type="AlphaFoldDB" id="A0A7S8IDK2"/>
<proteinExistence type="predicted"/>
<dbReference type="PANTHER" id="PTHR28657">
    <property type="entry name" value="INDOLEAMINE 2,3-DIOXYGENASE"/>
    <property type="match status" value="1"/>
</dbReference>
<dbReference type="Gene3D" id="1.20.58.480">
    <property type="match status" value="1"/>
</dbReference>
<dbReference type="Pfam" id="PF01231">
    <property type="entry name" value="IDO"/>
    <property type="match status" value="1"/>
</dbReference>
<evidence type="ECO:0000256" key="1">
    <source>
        <dbReference type="ARBA" id="ARBA00022723"/>
    </source>
</evidence>
<dbReference type="SUPFAM" id="SSF140959">
    <property type="entry name" value="Indolic compounds 2,3-dioxygenase-like"/>
    <property type="match status" value="1"/>
</dbReference>
<dbReference type="GO" id="GO:0016491">
    <property type="term" value="F:oxidoreductase activity"/>
    <property type="evidence" value="ECO:0007669"/>
    <property type="project" value="UniProtKB-ARBA"/>
</dbReference>
<dbReference type="GO" id="GO:0020037">
    <property type="term" value="F:heme binding"/>
    <property type="evidence" value="ECO:0007669"/>
    <property type="project" value="InterPro"/>
</dbReference>
<organism evidence="3 4">
    <name type="scientific">Phototrophicus methaneseepsis</name>
    <dbReference type="NCBI Taxonomy" id="2710758"/>
    <lineage>
        <taxon>Bacteria</taxon>
        <taxon>Bacillati</taxon>
        <taxon>Chloroflexota</taxon>
        <taxon>Candidatus Thermofontia</taxon>
        <taxon>Phototrophicales</taxon>
        <taxon>Phototrophicaceae</taxon>
        <taxon>Phototrophicus</taxon>
    </lineage>
</organism>
<dbReference type="GO" id="GO:0046872">
    <property type="term" value="F:metal ion binding"/>
    <property type="evidence" value="ECO:0007669"/>
    <property type="project" value="UniProtKB-KW"/>
</dbReference>
<dbReference type="PANTHER" id="PTHR28657:SF5">
    <property type="entry name" value="INDOLEAMINE 2,3-DIOXYGENASE"/>
    <property type="match status" value="1"/>
</dbReference>
<keyword evidence="2" id="KW-0408">Iron</keyword>
<dbReference type="GO" id="GO:0019441">
    <property type="term" value="P:L-tryptophan catabolic process to kynurenine"/>
    <property type="evidence" value="ECO:0007669"/>
    <property type="project" value="InterPro"/>
</dbReference>
<reference evidence="3 4" key="1">
    <citation type="submission" date="2020-02" db="EMBL/GenBank/DDBJ databases">
        <authorList>
            <person name="Zheng R.K."/>
            <person name="Sun C.M."/>
        </authorList>
    </citation>
    <scope>NUCLEOTIDE SEQUENCE [LARGE SCALE GENOMIC DNA]</scope>
    <source>
        <strain evidence="4">rifampicinis</strain>
    </source>
</reference>